<dbReference type="InterPro" id="IPR031330">
    <property type="entry name" value="Gly_Hdrlase_35_cat"/>
</dbReference>
<gene>
    <name evidence="2" type="ORF">SLS53_007517</name>
</gene>
<dbReference type="SUPFAM" id="SSF51445">
    <property type="entry name" value="(Trans)glycosidases"/>
    <property type="match status" value="1"/>
</dbReference>
<accession>A0AAN9YCI2</accession>
<protein>
    <recommendedName>
        <fullName evidence="1">Glycoside hydrolase 35 catalytic domain-containing protein</fullName>
    </recommendedName>
</protein>
<dbReference type="InterPro" id="IPR017853">
    <property type="entry name" value="GH"/>
</dbReference>
<dbReference type="InterPro" id="IPR019801">
    <property type="entry name" value="Glyco_hydro_35_CS"/>
</dbReference>
<keyword evidence="3" id="KW-1185">Reference proteome</keyword>
<dbReference type="GO" id="GO:0005975">
    <property type="term" value="P:carbohydrate metabolic process"/>
    <property type="evidence" value="ECO:0007669"/>
    <property type="project" value="InterPro"/>
</dbReference>
<proteinExistence type="predicted"/>
<dbReference type="Pfam" id="PF01301">
    <property type="entry name" value="Glyco_hydro_35"/>
    <property type="match status" value="1"/>
</dbReference>
<evidence type="ECO:0000259" key="1">
    <source>
        <dbReference type="Pfam" id="PF01301"/>
    </source>
</evidence>
<dbReference type="AlphaFoldDB" id="A0AAN9YCI2"/>
<name>A0AAN9YCI2_9PEZI</name>
<feature type="domain" description="Glycoside hydrolase 35 catalytic" evidence="1">
    <location>
        <begin position="1"/>
        <end position="139"/>
    </location>
</feature>
<organism evidence="2 3">
    <name type="scientific">Cytospora paraplurivora</name>
    <dbReference type="NCBI Taxonomy" id="2898453"/>
    <lineage>
        <taxon>Eukaryota</taxon>
        <taxon>Fungi</taxon>
        <taxon>Dikarya</taxon>
        <taxon>Ascomycota</taxon>
        <taxon>Pezizomycotina</taxon>
        <taxon>Sordariomycetes</taxon>
        <taxon>Sordariomycetidae</taxon>
        <taxon>Diaporthales</taxon>
        <taxon>Cytosporaceae</taxon>
        <taxon>Cytospora</taxon>
    </lineage>
</organism>
<dbReference type="Proteomes" id="UP001320245">
    <property type="component" value="Unassembled WGS sequence"/>
</dbReference>
<evidence type="ECO:0000313" key="2">
    <source>
        <dbReference type="EMBL" id="KAK7735603.1"/>
    </source>
</evidence>
<reference evidence="2 3" key="1">
    <citation type="journal article" date="2023" name="PLoS ONE">
        <title>Cytospora paraplurivora sp. nov. isolated from orchards with fruit tree decline syndrome in Ontario, Canada.</title>
        <authorList>
            <person name="Ilyukhin E."/>
            <person name="Nguyen H.D.T."/>
            <person name="Castle A.J."/>
            <person name="Ellouze W."/>
        </authorList>
    </citation>
    <scope>NUCLEOTIDE SEQUENCE [LARGE SCALE GENOMIC DNA]</scope>
    <source>
        <strain evidence="2 3">FDS-564</strain>
    </source>
</reference>
<sequence length="163" mass="17912">MQVTQGGPLLMVQVENEYGSYGFDHDYTRAVRDILLRNFDVPLYTNDGGVKFTLLGGTVPGVLAEVDGDPASGFTARDEYVTDPLELGPLLDGEYYTLAPDTWGSDSIHNTAEGHPATVNQFVEDLDIVLDSNNSISLYVRPELAYLSPYANAKLPLDVPWRN</sequence>
<comment type="caution">
    <text evidence="2">The sequence shown here is derived from an EMBL/GenBank/DDBJ whole genome shotgun (WGS) entry which is preliminary data.</text>
</comment>
<dbReference type="PROSITE" id="PS01182">
    <property type="entry name" value="GLYCOSYL_HYDROL_F35"/>
    <property type="match status" value="1"/>
</dbReference>
<dbReference type="GO" id="GO:0004553">
    <property type="term" value="F:hydrolase activity, hydrolyzing O-glycosyl compounds"/>
    <property type="evidence" value="ECO:0007669"/>
    <property type="project" value="InterPro"/>
</dbReference>
<evidence type="ECO:0000313" key="3">
    <source>
        <dbReference type="Proteomes" id="UP001320245"/>
    </source>
</evidence>
<dbReference type="EMBL" id="JAJSPL020000038">
    <property type="protein sequence ID" value="KAK7735603.1"/>
    <property type="molecule type" value="Genomic_DNA"/>
</dbReference>
<dbReference type="Gene3D" id="3.20.20.80">
    <property type="entry name" value="Glycosidases"/>
    <property type="match status" value="1"/>
</dbReference>